<proteinExistence type="predicted"/>
<gene>
    <name evidence="2" type="ORF">DL546_005636</name>
</gene>
<reference evidence="2 3" key="1">
    <citation type="submission" date="2018-08" db="EMBL/GenBank/DDBJ databases">
        <title>Draft genome of the lignicolous fungus Coniochaeta pulveracea.</title>
        <authorList>
            <person name="Borstlap C.J."/>
            <person name="De Witt R.N."/>
            <person name="Botha A."/>
            <person name="Volschenk H."/>
        </authorList>
    </citation>
    <scope>NUCLEOTIDE SEQUENCE [LARGE SCALE GENOMIC DNA]</scope>
    <source>
        <strain evidence="2 3">CAB683</strain>
    </source>
</reference>
<dbReference type="AlphaFoldDB" id="A0A420Y5T1"/>
<feature type="region of interest" description="Disordered" evidence="1">
    <location>
        <begin position="46"/>
        <end position="92"/>
    </location>
</feature>
<name>A0A420Y5T1_9PEZI</name>
<protein>
    <recommendedName>
        <fullName evidence="4">C2H2-type domain-containing protein</fullName>
    </recommendedName>
</protein>
<dbReference type="Proteomes" id="UP000275385">
    <property type="component" value="Unassembled WGS sequence"/>
</dbReference>
<dbReference type="OrthoDB" id="6105938at2759"/>
<evidence type="ECO:0008006" key="4">
    <source>
        <dbReference type="Google" id="ProtNLM"/>
    </source>
</evidence>
<sequence length="216" mass="23616">MASVSSSDTVPSIGNRATTVIHIHGDVTIKFHTLTINNGALGTAATDEASVDEHDHPNGDTTTEAQNVPDAGPEAPGVQPDQVANLDNGDEAENNLCQLPSNLIIHAEIASPEILDEDEYPTTNGNGRNLYSTCRRARCGRIFKDMFAREEHEVKDHFFCGDCQRTFISVTETQQHRSARLAWDPISCPNSEAYDDIKDTESTMTPTRFGDKPMGE</sequence>
<evidence type="ECO:0000256" key="1">
    <source>
        <dbReference type="SAM" id="MobiDB-lite"/>
    </source>
</evidence>
<organism evidence="2 3">
    <name type="scientific">Coniochaeta pulveracea</name>
    <dbReference type="NCBI Taxonomy" id="177199"/>
    <lineage>
        <taxon>Eukaryota</taxon>
        <taxon>Fungi</taxon>
        <taxon>Dikarya</taxon>
        <taxon>Ascomycota</taxon>
        <taxon>Pezizomycotina</taxon>
        <taxon>Sordariomycetes</taxon>
        <taxon>Sordariomycetidae</taxon>
        <taxon>Coniochaetales</taxon>
        <taxon>Coniochaetaceae</taxon>
        <taxon>Coniochaeta</taxon>
    </lineage>
</organism>
<evidence type="ECO:0000313" key="2">
    <source>
        <dbReference type="EMBL" id="RKU43197.1"/>
    </source>
</evidence>
<accession>A0A420Y5T1</accession>
<dbReference type="EMBL" id="QVQW01000046">
    <property type="protein sequence ID" value="RKU43197.1"/>
    <property type="molecule type" value="Genomic_DNA"/>
</dbReference>
<comment type="caution">
    <text evidence="2">The sequence shown here is derived from an EMBL/GenBank/DDBJ whole genome shotgun (WGS) entry which is preliminary data.</text>
</comment>
<evidence type="ECO:0000313" key="3">
    <source>
        <dbReference type="Proteomes" id="UP000275385"/>
    </source>
</evidence>
<keyword evidence="3" id="KW-1185">Reference proteome</keyword>